<dbReference type="EMBL" id="JACCBU010000001">
    <property type="protein sequence ID" value="NYE75601.1"/>
    <property type="molecule type" value="Genomic_DNA"/>
</dbReference>
<gene>
    <name evidence="3" type="ORF">BKA15_006930</name>
</gene>
<accession>A0A7Y9LGU5</accession>
<sequence length="637" mass="71306">MDTSRPSEQPRRVARLKKLGRRYAPDWLKSAYRSARGEAARSGNGTPAKAGNGTTQTKAGNGTQTKAGSVPWVDVAQDRGWTPDKPTRAFLARLEEALPQGRTNRIALFTDDTSAELTALLVQVLPNSSVFAVADGTDSDQHAELTAQGPLDVIIDATLAAPAERLRRFRRTLFHLRAGGRYCVRSAAAGLTADAKKTPSIWEFVSRVTDDRDRGRFSDVEDKKPTPRKDEKGIAEAVRGISYDDALLIITSAGPALPKLREWEVERVLAAKPEIGRILTRLPATTFSRVGDLRYNHDRHDPRFATEYKVPELQLREYDDALACPHQVVLSHDVILPDTFRHLTHPRLKNRFLDDLNPLFARYPRKVSEPKELSGSYFYLSSEWPRHFGHMMTEQLSRMWAWSAAKERHPDLKVLLPLPGGHNELAPFEREVLMAAGAGPDDFVSPKGVLRVEKLLSATPMLVNPSYVHPELPDVWRRAGAKLVAEGRARSEQDRPAKVFVSRRSNYKRACHNLTEVEEFFTRHGFTIVYPEDYDVAEQATIFDSAELIAGFAGSAMFSLIFCAEPKRVILISSESYTARNEYMMAFAMGHRVSLVWCDPDIAQPEKGWDGKAFASGFSVDFERDGDFLTDAATTDW</sequence>
<name>A0A7Y9LGU5_9ACTN</name>
<dbReference type="Proteomes" id="UP000569914">
    <property type="component" value="Unassembled WGS sequence"/>
</dbReference>
<evidence type="ECO:0000313" key="4">
    <source>
        <dbReference type="Proteomes" id="UP000569914"/>
    </source>
</evidence>
<protein>
    <submittedName>
        <fullName evidence="3">Capsular polysaccharide biosynthesis protein</fullName>
    </submittedName>
</protein>
<organism evidence="3 4">
    <name type="scientific">Microlunatus parietis</name>
    <dbReference type="NCBI Taxonomy" id="682979"/>
    <lineage>
        <taxon>Bacteria</taxon>
        <taxon>Bacillati</taxon>
        <taxon>Actinomycetota</taxon>
        <taxon>Actinomycetes</taxon>
        <taxon>Propionibacteriales</taxon>
        <taxon>Propionibacteriaceae</taxon>
        <taxon>Microlunatus</taxon>
    </lineage>
</organism>
<dbReference type="InterPro" id="IPR049625">
    <property type="entry name" value="Glyco_transf_61_cat"/>
</dbReference>
<keyword evidence="4" id="KW-1185">Reference proteome</keyword>
<evidence type="ECO:0000256" key="1">
    <source>
        <dbReference type="SAM" id="MobiDB-lite"/>
    </source>
</evidence>
<comment type="caution">
    <text evidence="3">The sequence shown here is derived from an EMBL/GenBank/DDBJ whole genome shotgun (WGS) entry which is preliminary data.</text>
</comment>
<feature type="compositionally biased region" description="Polar residues" evidence="1">
    <location>
        <begin position="52"/>
        <end position="67"/>
    </location>
</feature>
<feature type="domain" description="Glycosyltransferase 61 catalytic" evidence="2">
    <location>
        <begin position="388"/>
        <end position="570"/>
    </location>
</feature>
<dbReference type="RefSeq" id="WP_179758080.1">
    <property type="nucleotide sequence ID" value="NZ_JACCBU010000001.1"/>
</dbReference>
<feature type="region of interest" description="Disordered" evidence="1">
    <location>
        <begin position="34"/>
        <end position="72"/>
    </location>
</feature>
<dbReference type="AlphaFoldDB" id="A0A7Y9LGU5"/>
<evidence type="ECO:0000259" key="2">
    <source>
        <dbReference type="Pfam" id="PF04577"/>
    </source>
</evidence>
<proteinExistence type="predicted"/>
<dbReference type="GO" id="GO:0016757">
    <property type="term" value="F:glycosyltransferase activity"/>
    <property type="evidence" value="ECO:0007669"/>
    <property type="project" value="InterPro"/>
</dbReference>
<reference evidence="3 4" key="1">
    <citation type="submission" date="2020-07" db="EMBL/GenBank/DDBJ databases">
        <title>Sequencing the genomes of 1000 actinobacteria strains.</title>
        <authorList>
            <person name="Klenk H.-P."/>
        </authorList>
    </citation>
    <scope>NUCLEOTIDE SEQUENCE [LARGE SCALE GENOMIC DNA]</scope>
    <source>
        <strain evidence="3 4">DSM 22083</strain>
    </source>
</reference>
<evidence type="ECO:0000313" key="3">
    <source>
        <dbReference type="EMBL" id="NYE75601.1"/>
    </source>
</evidence>
<dbReference type="Pfam" id="PF04577">
    <property type="entry name" value="Glyco_transf_61"/>
    <property type="match status" value="1"/>
</dbReference>